<dbReference type="InterPro" id="IPR047170">
    <property type="entry name" value="PTN12/18/22"/>
</dbReference>
<evidence type="ECO:0000256" key="3">
    <source>
        <dbReference type="ARBA" id="ARBA00022490"/>
    </source>
</evidence>
<reference evidence="11 12" key="2">
    <citation type="submission" date="2017-04" db="EMBL/GenBank/DDBJ databases">
        <title>CpG methylation of centromeres and impact of large insertions on vertebrate speciation.</title>
        <authorList>
            <person name="Ichikawa K."/>
            <person name="Yoshimura J."/>
            <person name="Morishita S."/>
        </authorList>
    </citation>
    <scope>NUCLEOTIDE SEQUENCE</scope>
    <source>
        <strain evidence="11 12">HSOK</strain>
    </source>
</reference>
<dbReference type="Pfam" id="PF00102">
    <property type="entry name" value="Y_phosphatase"/>
    <property type="match status" value="1"/>
</dbReference>
<proteinExistence type="inferred from homology"/>
<feature type="region of interest" description="Disordered" evidence="8">
    <location>
        <begin position="456"/>
        <end position="477"/>
    </location>
</feature>
<feature type="domain" description="Tyrosine-protein phosphatase" evidence="9">
    <location>
        <begin position="19"/>
        <end position="284"/>
    </location>
</feature>
<evidence type="ECO:0000313" key="12">
    <source>
        <dbReference type="Proteomes" id="UP000265200"/>
    </source>
</evidence>
<dbReference type="InterPro" id="IPR016130">
    <property type="entry name" value="Tyr_Pase_AS"/>
</dbReference>
<dbReference type="GO" id="GO:0005737">
    <property type="term" value="C:cytoplasm"/>
    <property type="evidence" value="ECO:0007669"/>
    <property type="project" value="UniProtKB-SubCell"/>
</dbReference>
<evidence type="ECO:0000259" key="9">
    <source>
        <dbReference type="PROSITE" id="PS50055"/>
    </source>
</evidence>
<dbReference type="PRINTS" id="PR00700">
    <property type="entry name" value="PRTYPHPHTASE"/>
</dbReference>
<accession>A0A3P9JFQ5</accession>
<dbReference type="InterPro" id="IPR000242">
    <property type="entry name" value="PTP_cat"/>
</dbReference>
<dbReference type="Gene3D" id="3.90.190.10">
    <property type="entry name" value="Protein tyrosine phosphatase superfamily"/>
    <property type="match status" value="1"/>
</dbReference>
<dbReference type="InterPro" id="IPR000387">
    <property type="entry name" value="Tyr_Pase_dom"/>
</dbReference>
<keyword evidence="4" id="KW-0597">Phosphoprotein</keyword>
<dbReference type="PROSITE" id="PS00383">
    <property type="entry name" value="TYR_PHOSPHATASE_1"/>
    <property type="match status" value="1"/>
</dbReference>
<feature type="compositionally biased region" description="Polar residues" evidence="8">
    <location>
        <begin position="309"/>
        <end position="325"/>
    </location>
</feature>
<evidence type="ECO:0000256" key="7">
    <source>
        <dbReference type="ARBA" id="ARBA00034734"/>
    </source>
</evidence>
<dbReference type="SMART" id="SM00194">
    <property type="entry name" value="PTPc"/>
    <property type="match status" value="1"/>
</dbReference>
<name>A0A3P9JFQ5_ORYLA</name>
<dbReference type="Proteomes" id="UP000265200">
    <property type="component" value="Chromosome 7"/>
</dbReference>
<comment type="subcellular location">
    <subcellularLocation>
        <location evidence="1">Cytoplasm</location>
    </subcellularLocation>
</comment>
<comment type="similarity">
    <text evidence="7">Belongs to the protein-tyrosine phosphatase family. Non-receptor class 4 subfamily.</text>
</comment>
<feature type="region of interest" description="Disordered" evidence="8">
    <location>
        <begin position="303"/>
        <end position="376"/>
    </location>
</feature>
<dbReference type="InterPro" id="IPR003595">
    <property type="entry name" value="Tyr_Pase_cat"/>
</dbReference>
<keyword evidence="5" id="KW-0378">Hydrolase</keyword>
<dbReference type="EC" id="3.1.3.48" evidence="2"/>
<sequence length="477" mass="52755">MELLPSLLSALKARDTRSVEQEFNVLRSESLQLKRRLGLTSEAGAQKENIKKNRYKDILPYDQCRVVLSLLTTESKSDYINASFIRGATGDCKYVACQGPLGPTLIDFWRMIWQLDIKVIVMACREIEMGKKKCECYWASVQHPAAFGPFTISSQGETHMNPDVVVRALTVSFQQETRSVVQYQFVSWPDHDIPYETDGVLDLLRKVRGTQRPHSSPLLVHCSAGCGRTGVICALDYIYDLLVSKKITADFSIMKAVLALRTQRPSAVQTKDQYQFIFTAVISMFEQLLQASPHHLYCNSSELKRPEKTTPTNPTSALSSCTQKPDMNDTYAVVNKAKKSHPPPPGPAYPPAATPTPSTASRSLPFSHHYDNDPSAASTAPIYSTVKPRLKPHSLPPSATPIYDIAKPSIQSREGPEHHLTSAESVSSAEADNDYEIFSSSAGAVSSCSPVGLGFNCRVPKPKGPRNPPAQWSRLER</sequence>
<keyword evidence="6" id="KW-0904">Protein phosphatase</keyword>
<dbReference type="InterPro" id="IPR029021">
    <property type="entry name" value="Prot-tyrosine_phosphatase-like"/>
</dbReference>
<feature type="domain" description="Tyrosine specific protein phosphatases" evidence="10">
    <location>
        <begin position="198"/>
        <end position="275"/>
    </location>
</feature>
<organism evidence="11 12">
    <name type="scientific">Oryzias latipes</name>
    <name type="common">Japanese rice fish</name>
    <name type="synonym">Japanese killifish</name>
    <dbReference type="NCBI Taxonomy" id="8090"/>
    <lineage>
        <taxon>Eukaryota</taxon>
        <taxon>Metazoa</taxon>
        <taxon>Chordata</taxon>
        <taxon>Craniata</taxon>
        <taxon>Vertebrata</taxon>
        <taxon>Euteleostomi</taxon>
        <taxon>Actinopterygii</taxon>
        <taxon>Neopterygii</taxon>
        <taxon>Teleostei</taxon>
        <taxon>Neoteleostei</taxon>
        <taxon>Acanthomorphata</taxon>
        <taxon>Ovalentaria</taxon>
        <taxon>Atherinomorphae</taxon>
        <taxon>Beloniformes</taxon>
        <taxon>Adrianichthyidae</taxon>
        <taxon>Oryziinae</taxon>
        <taxon>Oryzias</taxon>
    </lineage>
</organism>
<dbReference type="PANTHER" id="PTHR45983">
    <property type="entry name" value="TYROSINE PHOSPHATSE N18, PUTATIVE-RELATED"/>
    <property type="match status" value="1"/>
</dbReference>
<evidence type="ECO:0000256" key="4">
    <source>
        <dbReference type="ARBA" id="ARBA00022553"/>
    </source>
</evidence>
<evidence type="ECO:0000256" key="1">
    <source>
        <dbReference type="ARBA" id="ARBA00004496"/>
    </source>
</evidence>
<dbReference type="PROSITE" id="PS50056">
    <property type="entry name" value="TYR_PHOSPHATASE_2"/>
    <property type="match status" value="1"/>
</dbReference>
<dbReference type="PANTHER" id="PTHR45983:SF4">
    <property type="entry name" value="TYROSINE-PROTEIN PHOSPHATASE NON-RECEPTOR TYPE 18"/>
    <property type="match status" value="1"/>
</dbReference>
<dbReference type="SMART" id="SM00404">
    <property type="entry name" value="PTPc_motif"/>
    <property type="match status" value="1"/>
</dbReference>
<evidence type="ECO:0000259" key="10">
    <source>
        <dbReference type="PROSITE" id="PS50056"/>
    </source>
</evidence>
<keyword evidence="3" id="KW-0963">Cytoplasm</keyword>
<dbReference type="PROSITE" id="PS50055">
    <property type="entry name" value="TYR_PHOSPHATASE_PTP"/>
    <property type="match status" value="1"/>
</dbReference>
<evidence type="ECO:0000256" key="5">
    <source>
        <dbReference type="ARBA" id="ARBA00022801"/>
    </source>
</evidence>
<dbReference type="FunFam" id="3.90.190.10:FF:000045">
    <property type="entry name" value="Tyrosine-protein phosphatase non-receptor type 12"/>
    <property type="match status" value="1"/>
</dbReference>
<dbReference type="SUPFAM" id="SSF52799">
    <property type="entry name" value="(Phosphotyrosine protein) phosphatases II"/>
    <property type="match status" value="1"/>
</dbReference>
<dbReference type="Ensembl" id="ENSORLT00015033403.1">
    <property type="protein sequence ID" value="ENSORLP00015031079.1"/>
    <property type="gene ID" value="ENSORLG00015015152.1"/>
</dbReference>
<dbReference type="GO" id="GO:0004726">
    <property type="term" value="F:non-membrane spanning protein tyrosine phosphatase activity"/>
    <property type="evidence" value="ECO:0007669"/>
    <property type="project" value="InterPro"/>
</dbReference>
<reference evidence="11" key="3">
    <citation type="submission" date="2025-08" db="UniProtKB">
        <authorList>
            <consortium name="Ensembl"/>
        </authorList>
    </citation>
    <scope>IDENTIFICATION</scope>
    <source>
        <strain evidence="11">HSOK</strain>
    </source>
</reference>
<feature type="compositionally biased region" description="Pro residues" evidence="8">
    <location>
        <begin position="342"/>
        <end position="354"/>
    </location>
</feature>
<evidence type="ECO:0000256" key="2">
    <source>
        <dbReference type="ARBA" id="ARBA00013064"/>
    </source>
</evidence>
<reference evidence="11" key="4">
    <citation type="submission" date="2025-09" db="UniProtKB">
        <authorList>
            <consortium name="Ensembl"/>
        </authorList>
    </citation>
    <scope>IDENTIFICATION</scope>
    <source>
        <strain evidence="11">HSOK</strain>
    </source>
</reference>
<evidence type="ECO:0000256" key="8">
    <source>
        <dbReference type="SAM" id="MobiDB-lite"/>
    </source>
</evidence>
<evidence type="ECO:0000256" key="6">
    <source>
        <dbReference type="ARBA" id="ARBA00022912"/>
    </source>
</evidence>
<dbReference type="AlphaFoldDB" id="A0A3P9JFQ5"/>
<protein>
    <recommendedName>
        <fullName evidence="2">protein-tyrosine-phosphatase</fullName>
        <ecNumber evidence="2">3.1.3.48</ecNumber>
    </recommendedName>
</protein>
<evidence type="ECO:0000313" key="11">
    <source>
        <dbReference type="Ensembl" id="ENSORLP00015031079.1"/>
    </source>
</evidence>
<reference key="1">
    <citation type="journal article" date="2007" name="Nature">
        <title>The medaka draft genome and insights into vertebrate genome evolution.</title>
        <authorList>
            <person name="Kasahara M."/>
            <person name="Naruse K."/>
            <person name="Sasaki S."/>
            <person name="Nakatani Y."/>
            <person name="Qu W."/>
            <person name="Ahsan B."/>
            <person name="Yamada T."/>
            <person name="Nagayasu Y."/>
            <person name="Doi K."/>
            <person name="Kasai Y."/>
            <person name="Jindo T."/>
            <person name="Kobayashi D."/>
            <person name="Shimada A."/>
            <person name="Toyoda A."/>
            <person name="Kuroki Y."/>
            <person name="Fujiyama A."/>
            <person name="Sasaki T."/>
            <person name="Shimizu A."/>
            <person name="Asakawa S."/>
            <person name="Shimizu N."/>
            <person name="Hashimoto S."/>
            <person name="Yang J."/>
            <person name="Lee Y."/>
            <person name="Matsushima K."/>
            <person name="Sugano S."/>
            <person name="Sakaizumi M."/>
            <person name="Narita T."/>
            <person name="Ohishi K."/>
            <person name="Haga S."/>
            <person name="Ohta F."/>
            <person name="Nomoto H."/>
            <person name="Nogata K."/>
            <person name="Morishita T."/>
            <person name="Endo T."/>
            <person name="Shin-I T."/>
            <person name="Takeda H."/>
            <person name="Morishita S."/>
            <person name="Kohara Y."/>
        </authorList>
    </citation>
    <scope>NUCLEOTIDE SEQUENCE [LARGE SCALE GENOMIC DNA]</scope>
    <source>
        <strain>Hd-rR</strain>
    </source>
</reference>